<sequence length="97" mass="10522">MNVPRISMRVGVEAGNFHQHWRHDCHSYHVHTASSPSFVVALAVPIPEHVARGEQSKANLPCWSSHRSQGAAVTGHASQDGAIIGPPSIPRQICEVE</sequence>
<dbReference type="InParanoid" id="A0A1D6FQE2"/>
<accession>A0A1D6FQE2</accession>
<reference evidence="1" key="1">
    <citation type="submission" date="2015-12" db="EMBL/GenBank/DDBJ databases">
        <title>Update maize B73 reference genome by single molecule sequencing technologies.</title>
        <authorList>
            <consortium name="Maize Genome Sequencing Project"/>
            <person name="Ware D."/>
        </authorList>
    </citation>
    <scope>NUCLEOTIDE SEQUENCE</scope>
    <source>
        <tissue evidence="1">Seedling</tissue>
    </source>
</reference>
<dbReference type="PaxDb" id="4577-GRMZM2G077836_P01"/>
<dbReference type="EMBL" id="CM000784">
    <property type="protein sequence ID" value="AQK93843.1"/>
    <property type="molecule type" value="Genomic_DNA"/>
</dbReference>
<protein>
    <submittedName>
        <fullName evidence="1">Uncharacterized protein</fullName>
    </submittedName>
</protein>
<evidence type="ECO:0000313" key="1">
    <source>
        <dbReference type="EMBL" id="AQK93843.1"/>
    </source>
</evidence>
<organism evidence="1">
    <name type="scientific">Zea mays</name>
    <name type="common">Maize</name>
    <dbReference type="NCBI Taxonomy" id="4577"/>
    <lineage>
        <taxon>Eukaryota</taxon>
        <taxon>Viridiplantae</taxon>
        <taxon>Streptophyta</taxon>
        <taxon>Embryophyta</taxon>
        <taxon>Tracheophyta</taxon>
        <taxon>Spermatophyta</taxon>
        <taxon>Magnoliopsida</taxon>
        <taxon>Liliopsida</taxon>
        <taxon>Poales</taxon>
        <taxon>Poaceae</taxon>
        <taxon>PACMAD clade</taxon>
        <taxon>Panicoideae</taxon>
        <taxon>Andropogonodae</taxon>
        <taxon>Andropogoneae</taxon>
        <taxon>Tripsacinae</taxon>
        <taxon>Zea</taxon>
    </lineage>
</organism>
<dbReference type="AlphaFoldDB" id="A0A1D6FQE2"/>
<name>A0A1D6FQE2_MAIZE</name>
<proteinExistence type="predicted"/>
<gene>
    <name evidence="1" type="ORF">ZEAMMB73_Zm00001d010318</name>
</gene>